<gene>
    <name evidence="3 4" type="primary">LOC105423217</name>
</gene>
<reference evidence="3 4" key="1">
    <citation type="submission" date="2025-04" db="UniProtKB">
        <authorList>
            <consortium name="RefSeq"/>
        </authorList>
    </citation>
    <scope>IDENTIFICATION</scope>
</reference>
<dbReference type="RefSeq" id="XP_025073121.1">
    <property type="nucleotide sequence ID" value="XM_025217336.1"/>
</dbReference>
<dbReference type="InterPro" id="IPR010562">
    <property type="entry name" value="Haemolymph_juvenile_hormone-bd"/>
</dbReference>
<dbReference type="PANTHER" id="PTHR11008:SF39">
    <property type="entry name" value="CIRCADIAN CLOCK-CONTROLLED PROTEIN-LIKE PROTEIN"/>
    <property type="match status" value="1"/>
</dbReference>
<dbReference type="KEGG" id="pbar:105423217"/>
<dbReference type="Gene3D" id="3.15.10.30">
    <property type="entry name" value="Haemolymph juvenile hormone binding protein"/>
    <property type="match status" value="1"/>
</dbReference>
<protein>
    <submittedName>
        <fullName evidence="3 4">Uncharacterized protein LOC105423217</fullName>
    </submittedName>
</protein>
<evidence type="ECO:0000313" key="4">
    <source>
        <dbReference type="RefSeq" id="XP_025073121.1"/>
    </source>
</evidence>
<feature type="signal peptide" evidence="1">
    <location>
        <begin position="1"/>
        <end position="17"/>
    </location>
</feature>
<accession>A0A6I9VQV6</accession>
<name>A0A6I9VQV6_9HYME</name>
<dbReference type="GO" id="GO:0005615">
    <property type="term" value="C:extracellular space"/>
    <property type="evidence" value="ECO:0007669"/>
    <property type="project" value="TreeGrafter"/>
</dbReference>
<dbReference type="SMART" id="SM00700">
    <property type="entry name" value="JHBP"/>
    <property type="match status" value="1"/>
</dbReference>
<dbReference type="GeneID" id="105423217"/>
<proteinExistence type="predicted"/>
<dbReference type="OrthoDB" id="8185902at2759"/>
<evidence type="ECO:0000313" key="3">
    <source>
        <dbReference type="RefSeq" id="XP_011631193.1"/>
    </source>
</evidence>
<dbReference type="RefSeq" id="XP_011631193.1">
    <property type="nucleotide sequence ID" value="XM_011632891.2"/>
</dbReference>
<evidence type="ECO:0000313" key="2">
    <source>
        <dbReference type="Proteomes" id="UP000504615"/>
    </source>
</evidence>
<organism evidence="2 3">
    <name type="scientific">Pogonomyrmex barbatus</name>
    <name type="common">red harvester ant</name>
    <dbReference type="NCBI Taxonomy" id="144034"/>
    <lineage>
        <taxon>Eukaryota</taxon>
        <taxon>Metazoa</taxon>
        <taxon>Ecdysozoa</taxon>
        <taxon>Arthropoda</taxon>
        <taxon>Hexapoda</taxon>
        <taxon>Insecta</taxon>
        <taxon>Pterygota</taxon>
        <taxon>Neoptera</taxon>
        <taxon>Endopterygota</taxon>
        <taxon>Hymenoptera</taxon>
        <taxon>Apocrita</taxon>
        <taxon>Aculeata</taxon>
        <taxon>Formicoidea</taxon>
        <taxon>Formicidae</taxon>
        <taxon>Myrmicinae</taxon>
        <taxon>Pogonomyrmex</taxon>
    </lineage>
</organism>
<dbReference type="PANTHER" id="PTHR11008">
    <property type="entry name" value="PROTEIN TAKEOUT-LIKE PROTEIN"/>
    <property type="match status" value="1"/>
</dbReference>
<feature type="chain" id="PRO_5044636442" evidence="1">
    <location>
        <begin position="18"/>
        <end position="242"/>
    </location>
</feature>
<sequence>MFVTVFIVTFIVNYVTAEIPSYIHVCGRRNPKLDECILENVENLKDKICEGIPELDIKPNNPFVLGKLDISDTPNSRISIRDTQVTGLCDFVVKYFHTDLENLHFDINLLFKRIQMNATYDFDIRLLVPIASKNPVYIITENVEAKVNMDMKIINKDNKRYVYMSKMKINLDIKGYDAEYGLNNAELSQLNQVISNFIGNNQEEVIKVFKPALEEVVVKRILSLSNDIVKHFTFEELFPDRT</sequence>
<keyword evidence="2" id="KW-1185">Reference proteome</keyword>
<dbReference type="Proteomes" id="UP000504615">
    <property type="component" value="Unplaced"/>
</dbReference>
<evidence type="ECO:0000256" key="1">
    <source>
        <dbReference type="SAM" id="SignalP"/>
    </source>
</evidence>
<keyword evidence="1" id="KW-0732">Signal</keyword>
<dbReference type="AlphaFoldDB" id="A0A6I9VQV6"/>
<dbReference type="InterPro" id="IPR038606">
    <property type="entry name" value="To_sf"/>
</dbReference>
<dbReference type="Pfam" id="PF06585">
    <property type="entry name" value="JHBP"/>
    <property type="match status" value="1"/>
</dbReference>